<evidence type="ECO:0000256" key="7">
    <source>
        <dbReference type="SAM" id="Phobius"/>
    </source>
</evidence>
<comment type="subcellular location">
    <subcellularLocation>
        <location evidence="1">Cell membrane</location>
        <topology evidence="1">Multi-pass membrane protein</topology>
    </subcellularLocation>
</comment>
<dbReference type="PANTHER" id="PTHR24221">
    <property type="entry name" value="ATP-BINDING CASSETTE SUB-FAMILY B"/>
    <property type="match status" value="1"/>
</dbReference>
<evidence type="ECO:0000259" key="9">
    <source>
        <dbReference type="PROSITE" id="PS50929"/>
    </source>
</evidence>
<dbReference type="InterPro" id="IPR036640">
    <property type="entry name" value="ABC1_TM_sf"/>
</dbReference>
<dbReference type="Pfam" id="PF00005">
    <property type="entry name" value="ABC_tran"/>
    <property type="match status" value="1"/>
</dbReference>
<evidence type="ECO:0000256" key="3">
    <source>
        <dbReference type="ARBA" id="ARBA00022741"/>
    </source>
</evidence>
<name>A0ABW0W751_9BACL</name>
<feature type="domain" description="ABC transmembrane type-1" evidence="9">
    <location>
        <begin position="34"/>
        <end position="318"/>
    </location>
</feature>
<organism evidence="10 11">
    <name type="scientific">Paenibacillus solisilvae</name>
    <dbReference type="NCBI Taxonomy" id="2486751"/>
    <lineage>
        <taxon>Bacteria</taxon>
        <taxon>Bacillati</taxon>
        <taxon>Bacillota</taxon>
        <taxon>Bacilli</taxon>
        <taxon>Bacillales</taxon>
        <taxon>Paenibacillaceae</taxon>
        <taxon>Paenibacillus</taxon>
    </lineage>
</organism>
<dbReference type="EMBL" id="JBHSOW010000134">
    <property type="protein sequence ID" value="MFC5653705.1"/>
    <property type="molecule type" value="Genomic_DNA"/>
</dbReference>
<keyword evidence="3" id="KW-0547">Nucleotide-binding</keyword>
<dbReference type="PROSITE" id="PS00211">
    <property type="entry name" value="ABC_TRANSPORTER_1"/>
    <property type="match status" value="1"/>
</dbReference>
<proteinExistence type="predicted"/>
<protein>
    <submittedName>
        <fullName evidence="10">ABC transporter ATP-binding protein</fullName>
    </submittedName>
</protein>
<evidence type="ECO:0000259" key="8">
    <source>
        <dbReference type="PROSITE" id="PS50893"/>
    </source>
</evidence>
<evidence type="ECO:0000256" key="5">
    <source>
        <dbReference type="ARBA" id="ARBA00022989"/>
    </source>
</evidence>
<comment type="caution">
    <text evidence="10">The sequence shown here is derived from an EMBL/GenBank/DDBJ whole genome shotgun (WGS) entry which is preliminary data.</text>
</comment>
<feature type="transmembrane region" description="Helical" evidence="7">
    <location>
        <begin position="153"/>
        <end position="174"/>
    </location>
</feature>
<dbReference type="SUPFAM" id="SSF52540">
    <property type="entry name" value="P-loop containing nucleoside triphosphate hydrolases"/>
    <property type="match status" value="1"/>
</dbReference>
<evidence type="ECO:0000256" key="1">
    <source>
        <dbReference type="ARBA" id="ARBA00004651"/>
    </source>
</evidence>
<reference evidence="11" key="1">
    <citation type="journal article" date="2019" name="Int. J. Syst. Evol. Microbiol.">
        <title>The Global Catalogue of Microorganisms (GCM) 10K type strain sequencing project: providing services to taxonomists for standard genome sequencing and annotation.</title>
        <authorList>
            <consortium name="The Broad Institute Genomics Platform"/>
            <consortium name="The Broad Institute Genome Sequencing Center for Infectious Disease"/>
            <person name="Wu L."/>
            <person name="Ma J."/>
        </authorList>
    </citation>
    <scope>NUCLEOTIDE SEQUENCE [LARGE SCALE GENOMIC DNA]</scope>
    <source>
        <strain evidence="11">CGMCC 1.3240</strain>
    </source>
</reference>
<evidence type="ECO:0000256" key="4">
    <source>
        <dbReference type="ARBA" id="ARBA00022840"/>
    </source>
</evidence>
<dbReference type="Pfam" id="PF00664">
    <property type="entry name" value="ABC_membrane"/>
    <property type="match status" value="1"/>
</dbReference>
<accession>A0ABW0W751</accession>
<gene>
    <name evidence="10" type="ORF">ACFPYJ_32245</name>
</gene>
<sequence length="600" mass="67260">MAQILVYIKKLHAFAGLKLYVNLIGMTVISLLEGVGVFLLAPMLGLIGLFDMNTAGVPFVNLLADPLKGLPEGLKLAVVLGVFIVLLIGQARLQRSQTNLNLEIQQGFIRHLRLEIYQALLQSKWSFFLRKRRSDFNHIMTSELNRVSQGTYLSLRLLTTLLFMLVQVGFALWLSAKLTAFVVVCGIALAVYSRRFIQKSKIIGDQTTKLSQMYTAGITDHFNGIKDIKSNMMEELHLNWFRALCNLMEQNFVRFARLQSTSQYYYKIASIILIAMFVFVAFEVFRVQAEQLVLIVIVFSRLWPKFSMLQSSWEQIAQTIPAFNSLIALQKDCEADKELELHEFGSGERSLSIKDGIECRGIYYRYDRNHSGYALKDIDLRIQANTMTAIVGKSGAGKSTLIDILIGLIQPERGEVLVDGSLLAGDTAFSLRRSASYVSQDPFLFHASIRENLSIAAPDASEEQMWEALRFSASDAFIKKLPDGLDTVLGDRGVRLSGGERQRIVLARAILRKPSILVLDEATSALDSENESRIQEALEKLKGRMTIIVIAHRLSTIRNADQVIVLEHGRIIQNGGFHQLSTEAEGMFGKLLAYQKGVKV</sequence>
<dbReference type="InterPro" id="IPR003439">
    <property type="entry name" value="ABC_transporter-like_ATP-bd"/>
</dbReference>
<keyword evidence="4 10" id="KW-0067">ATP-binding</keyword>
<dbReference type="SMART" id="SM00382">
    <property type="entry name" value="AAA"/>
    <property type="match status" value="1"/>
</dbReference>
<dbReference type="PROSITE" id="PS50893">
    <property type="entry name" value="ABC_TRANSPORTER_2"/>
    <property type="match status" value="1"/>
</dbReference>
<evidence type="ECO:0000256" key="6">
    <source>
        <dbReference type="ARBA" id="ARBA00023136"/>
    </source>
</evidence>
<dbReference type="PANTHER" id="PTHR24221:SF654">
    <property type="entry name" value="ATP-BINDING CASSETTE SUB-FAMILY B MEMBER 6"/>
    <property type="match status" value="1"/>
</dbReference>
<dbReference type="Proteomes" id="UP001596047">
    <property type="component" value="Unassembled WGS sequence"/>
</dbReference>
<feature type="transmembrane region" description="Helical" evidence="7">
    <location>
        <begin position="264"/>
        <end position="282"/>
    </location>
</feature>
<dbReference type="InterPro" id="IPR039421">
    <property type="entry name" value="Type_1_exporter"/>
</dbReference>
<dbReference type="InterPro" id="IPR017871">
    <property type="entry name" value="ABC_transporter-like_CS"/>
</dbReference>
<dbReference type="InterPro" id="IPR027417">
    <property type="entry name" value="P-loop_NTPase"/>
</dbReference>
<evidence type="ECO:0000313" key="11">
    <source>
        <dbReference type="Proteomes" id="UP001596047"/>
    </source>
</evidence>
<feature type="transmembrane region" description="Helical" evidence="7">
    <location>
        <begin position="70"/>
        <end position="89"/>
    </location>
</feature>
<feature type="transmembrane region" description="Helical" evidence="7">
    <location>
        <begin position="180"/>
        <end position="197"/>
    </location>
</feature>
<dbReference type="Gene3D" id="1.20.1560.10">
    <property type="entry name" value="ABC transporter type 1, transmembrane domain"/>
    <property type="match status" value="1"/>
</dbReference>
<keyword evidence="2 7" id="KW-0812">Transmembrane</keyword>
<dbReference type="PROSITE" id="PS50929">
    <property type="entry name" value="ABC_TM1F"/>
    <property type="match status" value="1"/>
</dbReference>
<keyword evidence="11" id="KW-1185">Reference proteome</keyword>
<dbReference type="InterPro" id="IPR003593">
    <property type="entry name" value="AAA+_ATPase"/>
</dbReference>
<dbReference type="SUPFAM" id="SSF90123">
    <property type="entry name" value="ABC transporter transmembrane region"/>
    <property type="match status" value="1"/>
</dbReference>
<dbReference type="GO" id="GO:0005524">
    <property type="term" value="F:ATP binding"/>
    <property type="evidence" value="ECO:0007669"/>
    <property type="project" value="UniProtKB-KW"/>
</dbReference>
<feature type="transmembrane region" description="Helical" evidence="7">
    <location>
        <begin position="20"/>
        <end position="50"/>
    </location>
</feature>
<keyword evidence="5 7" id="KW-1133">Transmembrane helix</keyword>
<dbReference type="Gene3D" id="3.40.50.300">
    <property type="entry name" value="P-loop containing nucleotide triphosphate hydrolases"/>
    <property type="match status" value="1"/>
</dbReference>
<keyword evidence="6 7" id="KW-0472">Membrane</keyword>
<dbReference type="InterPro" id="IPR011527">
    <property type="entry name" value="ABC1_TM_dom"/>
</dbReference>
<evidence type="ECO:0000256" key="2">
    <source>
        <dbReference type="ARBA" id="ARBA00022692"/>
    </source>
</evidence>
<dbReference type="RefSeq" id="WP_379192544.1">
    <property type="nucleotide sequence ID" value="NZ_JBHSOW010000134.1"/>
</dbReference>
<feature type="domain" description="ABC transporter" evidence="8">
    <location>
        <begin position="357"/>
        <end position="593"/>
    </location>
</feature>
<evidence type="ECO:0000313" key="10">
    <source>
        <dbReference type="EMBL" id="MFC5653705.1"/>
    </source>
</evidence>